<dbReference type="eggNOG" id="COG0582">
    <property type="taxonomic scope" value="Bacteria"/>
</dbReference>
<dbReference type="EMBL" id="CP003696">
    <property type="protein sequence ID" value="AGP30309.1"/>
    <property type="molecule type" value="Genomic_DNA"/>
</dbReference>
<dbReference type="Proteomes" id="UP000014809">
    <property type="component" value="Chromosome"/>
</dbReference>
<dbReference type="Pfam" id="PF00589">
    <property type="entry name" value="Phage_integrase"/>
    <property type="match status" value="1"/>
</dbReference>
<feature type="domain" description="Tyr recombinase" evidence="2">
    <location>
        <begin position="1"/>
        <end position="129"/>
    </location>
</feature>
<protein>
    <submittedName>
        <fullName evidence="3">Tyrosine recombinase</fullName>
    </submittedName>
</protein>
<dbReference type="Gene3D" id="1.10.443.10">
    <property type="entry name" value="Intergrase catalytic core"/>
    <property type="match status" value="1"/>
</dbReference>
<gene>
    <name evidence="3" type="ORF">A606_03280</name>
</gene>
<dbReference type="InterPro" id="IPR011010">
    <property type="entry name" value="DNA_brk_join_enz"/>
</dbReference>
<accession>S4XCR3</accession>
<keyword evidence="4" id="KW-1185">Reference proteome</keyword>
<dbReference type="KEGG" id="cter:A606_03280"/>
<evidence type="ECO:0000259" key="2">
    <source>
        <dbReference type="PROSITE" id="PS51898"/>
    </source>
</evidence>
<reference evidence="3 4" key="1">
    <citation type="submission" date="2012-06" db="EMBL/GenBank/DDBJ databases">
        <title>Complete genome sequence of Corynebacterium terpenotabidum Y-11 (=DSM 44721).</title>
        <authorList>
            <person name="Ruckert C."/>
            <person name="Albersmeier A."/>
            <person name="Al-Dilaimi A."/>
            <person name="Szczepanowski R."/>
            <person name="Kalinowski J."/>
        </authorList>
    </citation>
    <scope>NUCLEOTIDE SEQUENCE [LARGE SCALE GENOMIC DNA]</scope>
    <source>
        <strain evidence="3 4">Y-11</strain>
    </source>
</reference>
<dbReference type="GO" id="GO:0015074">
    <property type="term" value="P:DNA integration"/>
    <property type="evidence" value="ECO:0007669"/>
    <property type="project" value="InterPro"/>
</dbReference>
<organism evidence="3 4">
    <name type="scientific">Corynebacterium terpenotabidum Y-11</name>
    <dbReference type="NCBI Taxonomy" id="1200352"/>
    <lineage>
        <taxon>Bacteria</taxon>
        <taxon>Bacillati</taxon>
        <taxon>Actinomycetota</taxon>
        <taxon>Actinomycetes</taxon>
        <taxon>Mycobacteriales</taxon>
        <taxon>Corynebacteriaceae</taxon>
        <taxon>Corynebacterium</taxon>
    </lineage>
</organism>
<name>S4XCR3_9CORY</name>
<dbReference type="InterPro" id="IPR002104">
    <property type="entry name" value="Integrase_catalytic"/>
</dbReference>
<dbReference type="GO" id="GO:0006310">
    <property type="term" value="P:DNA recombination"/>
    <property type="evidence" value="ECO:0007669"/>
    <property type="project" value="UniProtKB-KW"/>
</dbReference>
<evidence type="ECO:0000313" key="3">
    <source>
        <dbReference type="EMBL" id="AGP30309.1"/>
    </source>
</evidence>
<dbReference type="AlphaFoldDB" id="S4XCR3"/>
<dbReference type="GO" id="GO:0003677">
    <property type="term" value="F:DNA binding"/>
    <property type="evidence" value="ECO:0007669"/>
    <property type="project" value="InterPro"/>
</dbReference>
<dbReference type="PROSITE" id="PS51898">
    <property type="entry name" value="TYR_RECOMBINASE"/>
    <property type="match status" value="1"/>
</dbReference>
<dbReference type="HOGENOM" id="CLU_1728314_0_0_11"/>
<keyword evidence="1" id="KW-0233">DNA recombination</keyword>
<evidence type="ECO:0000313" key="4">
    <source>
        <dbReference type="Proteomes" id="UP000014809"/>
    </source>
</evidence>
<proteinExistence type="predicted"/>
<dbReference type="SUPFAM" id="SSF56349">
    <property type="entry name" value="DNA breaking-rejoining enzymes"/>
    <property type="match status" value="1"/>
</dbReference>
<sequence>MPTGGIPPGWSITATAACNSLYKAELIHNLGPWTGLDQATWGLGFHRGQGGAMWSTRMAVRIARAARHEGAERVHFHTLRYFFASSLITVGRPIHEVSEVMGHSSAAMTLNVYTHILDRSGDGLRDAIGSAIGCGISAGSRHLRAVPNTES</sequence>
<evidence type="ECO:0000256" key="1">
    <source>
        <dbReference type="ARBA" id="ARBA00023172"/>
    </source>
</evidence>
<dbReference type="STRING" id="1200352.A606_03280"/>
<dbReference type="InterPro" id="IPR013762">
    <property type="entry name" value="Integrase-like_cat_sf"/>
</dbReference>